<dbReference type="SMART" id="SM00248">
    <property type="entry name" value="ANK"/>
    <property type="match status" value="16"/>
</dbReference>
<organism evidence="4 5">
    <name type="scientific">Stachybotrys elegans</name>
    <dbReference type="NCBI Taxonomy" id="80388"/>
    <lineage>
        <taxon>Eukaryota</taxon>
        <taxon>Fungi</taxon>
        <taxon>Dikarya</taxon>
        <taxon>Ascomycota</taxon>
        <taxon>Pezizomycotina</taxon>
        <taxon>Sordariomycetes</taxon>
        <taxon>Hypocreomycetidae</taxon>
        <taxon>Hypocreales</taxon>
        <taxon>Stachybotryaceae</taxon>
        <taxon>Stachybotrys</taxon>
    </lineage>
</organism>
<gene>
    <name evidence="4" type="ORF">B0I35DRAFT_401817</name>
</gene>
<feature type="repeat" description="ANK" evidence="3">
    <location>
        <begin position="256"/>
        <end position="289"/>
    </location>
</feature>
<dbReference type="Pfam" id="PF12796">
    <property type="entry name" value="Ank_2"/>
    <property type="match status" value="5"/>
</dbReference>
<dbReference type="Gene3D" id="1.25.40.20">
    <property type="entry name" value="Ankyrin repeat-containing domain"/>
    <property type="match status" value="3"/>
</dbReference>
<feature type="repeat" description="ANK" evidence="3">
    <location>
        <begin position="699"/>
        <end position="731"/>
    </location>
</feature>
<accession>A0A8K0WJ80</accession>
<evidence type="ECO:0000256" key="1">
    <source>
        <dbReference type="ARBA" id="ARBA00022737"/>
    </source>
</evidence>
<feature type="repeat" description="ANK" evidence="3">
    <location>
        <begin position="765"/>
        <end position="797"/>
    </location>
</feature>
<feature type="repeat" description="ANK" evidence="3">
    <location>
        <begin position="732"/>
        <end position="764"/>
    </location>
</feature>
<keyword evidence="2 3" id="KW-0040">ANK repeat</keyword>
<keyword evidence="1" id="KW-0677">Repeat</keyword>
<feature type="repeat" description="ANK" evidence="3">
    <location>
        <begin position="633"/>
        <end position="665"/>
    </location>
</feature>
<evidence type="ECO:0000256" key="2">
    <source>
        <dbReference type="ARBA" id="ARBA00023043"/>
    </source>
</evidence>
<dbReference type="InterPro" id="IPR036770">
    <property type="entry name" value="Ankyrin_rpt-contain_sf"/>
</dbReference>
<proteinExistence type="predicted"/>
<dbReference type="PROSITE" id="PS50297">
    <property type="entry name" value="ANK_REP_REGION"/>
    <property type="match status" value="8"/>
</dbReference>
<comment type="caution">
    <text evidence="4">The sequence shown here is derived from an EMBL/GenBank/DDBJ whole genome shotgun (WGS) entry which is preliminary data.</text>
</comment>
<keyword evidence="5" id="KW-1185">Reference proteome</keyword>
<feature type="repeat" description="ANK" evidence="3">
    <location>
        <begin position="324"/>
        <end position="356"/>
    </location>
</feature>
<feature type="repeat" description="ANK" evidence="3">
    <location>
        <begin position="600"/>
        <end position="632"/>
    </location>
</feature>
<dbReference type="OrthoDB" id="20872at2759"/>
<dbReference type="InterPro" id="IPR002110">
    <property type="entry name" value="Ankyrin_rpt"/>
</dbReference>
<dbReference type="PANTHER" id="PTHR24198">
    <property type="entry name" value="ANKYRIN REPEAT AND PROTEIN KINASE DOMAIN-CONTAINING PROTEIN"/>
    <property type="match status" value="1"/>
</dbReference>
<dbReference type="SUPFAM" id="SSF48403">
    <property type="entry name" value="Ankyrin repeat"/>
    <property type="match status" value="2"/>
</dbReference>
<dbReference type="Proteomes" id="UP000813444">
    <property type="component" value="Unassembled WGS sequence"/>
</dbReference>
<dbReference type="EMBL" id="JAGPNK010000027">
    <property type="protein sequence ID" value="KAH7303935.1"/>
    <property type="molecule type" value="Genomic_DNA"/>
</dbReference>
<protein>
    <submittedName>
        <fullName evidence="4">Ankyrin repeat-containing domain protein</fullName>
    </submittedName>
</protein>
<feature type="repeat" description="ANK" evidence="3">
    <location>
        <begin position="290"/>
        <end position="323"/>
    </location>
</feature>
<sequence length="862" mass="94236">MTHDELDPLFGQVDINMSGVEALAAIGLASNIVAFIETALKIYKSANNNLSGLSDEFQNISDLTSTLQRHTAAVAEDVGRSLAPEDQRVVEIATQCHGIALDLLRVIQKYEISDGRFRNIAIVGKAIRATWNRQKIRDMETLLEKYHRQLTSHLVVSCRSRLDGLSEDARKSALNTVALLEQSQQHHEDMNFSLKKMELGITDINAGFEGVESKLDDIHAILSRSASPVPPYEPVKAIGDSGTYPSIVGPGGHIEAQSMPLHEAALKGETKSIHLILHSNGISINARDDNGQTALHLSALAGDVGFTKALLQEDGLDVDAMDNGRTTPLHYAVKGRCSKTVALLLQHDARKDIQDSDGMVPADYAEKHTPIAWMLNRGIDQDAKNEALLEFSKRGDSGGVEEMLSLGAKADAKAIGGNRALMYGAIHGNTDIIKAVCQHDKLSINKANSVGKTALMLAVIRGHLEAVRALLAESPNLEIKDLSERRTALFHALAHAHAHVDEGVDSRWAIATALRRAGADVETEDAQNCKPLAWFCKTGKFSAVKWLVDAGADVNFQRKKEFWTPLIEAAACKDEVEGACRIIECLVDHGADTELWNKQTGHTALWQAASDGHLRQVEVLLARGAHVNTMSRQGLLPLAIACYKGHHKVVEVLLRHGSYVNTRDHADRMPINYASQHRHLRCVQLLIQHGSPLSVQNERLWSPLHEAAHRDQYDMMTLLLKHGISIDLRTDEDETALHIACKQVDSRCAELLIQHGASVSATKSNGWTPLDEASKRGLQQTMKALLAAGADPNSKSSRLGGLRGYTPLMHAAREGKLEACRTLVDHGANVGLSNSSGESAYQIAKSYPRVQEFLGQCRLRMK</sequence>
<evidence type="ECO:0000256" key="3">
    <source>
        <dbReference type="PROSITE-ProRule" id="PRU00023"/>
    </source>
</evidence>
<feature type="repeat" description="ANK" evidence="3">
    <location>
        <begin position="803"/>
        <end position="835"/>
    </location>
</feature>
<feature type="repeat" description="ANK" evidence="3">
    <location>
        <begin position="450"/>
        <end position="482"/>
    </location>
</feature>
<evidence type="ECO:0000313" key="5">
    <source>
        <dbReference type="Proteomes" id="UP000813444"/>
    </source>
</evidence>
<dbReference type="Pfam" id="PF13857">
    <property type="entry name" value="Ank_5"/>
    <property type="match status" value="1"/>
</dbReference>
<feature type="repeat" description="ANK" evidence="3">
    <location>
        <begin position="666"/>
        <end position="698"/>
    </location>
</feature>
<dbReference type="AlphaFoldDB" id="A0A8K0WJ80"/>
<reference evidence="4" key="1">
    <citation type="journal article" date="2021" name="Nat. Commun.">
        <title>Genetic determinants of endophytism in the Arabidopsis root mycobiome.</title>
        <authorList>
            <person name="Mesny F."/>
            <person name="Miyauchi S."/>
            <person name="Thiergart T."/>
            <person name="Pickel B."/>
            <person name="Atanasova L."/>
            <person name="Karlsson M."/>
            <person name="Huettel B."/>
            <person name="Barry K.W."/>
            <person name="Haridas S."/>
            <person name="Chen C."/>
            <person name="Bauer D."/>
            <person name="Andreopoulos W."/>
            <person name="Pangilinan J."/>
            <person name="LaButti K."/>
            <person name="Riley R."/>
            <person name="Lipzen A."/>
            <person name="Clum A."/>
            <person name="Drula E."/>
            <person name="Henrissat B."/>
            <person name="Kohler A."/>
            <person name="Grigoriev I.V."/>
            <person name="Martin F.M."/>
            <person name="Hacquard S."/>
        </authorList>
    </citation>
    <scope>NUCLEOTIDE SEQUENCE</scope>
    <source>
        <strain evidence="4">MPI-CAGE-CH-0235</strain>
    </source>
</reference>
<dbReference type="PROSITE" id="PS50088">
    <property type="entry name" value="ANK_REPEAT"/>
    <property type="match status" value="11"/>
</dbReference>
<name>A0A8K0WJ80_9HYPO</name>
<dbReference type="PANTHER" id="PTHR24198:SF165">
    <property type="entry name" value="ANKYRIN REPEAT-CONTAINING PROTEIN-RELATED"/>
    <property type="match status" value="1"/>
</dbReference>
<evidence type="ECO:0000313" key="4">
    <source>
        <dbReference type="EMBL" id="KAH7303935.1"/>
    </source>
</evidence>